<dbReference type="PANTHER" id="PTHR11365:SF23">
    <property type="entry name" value="HYPOTHETICAL 5-OXOPROLINASE (EUROFUNG)-RELATED"/>
    <property type="match status" value="1"/>
</dbReference>
<proteinExistence type="inferred from homology"/>
<dbReference type="GO" id="GO:0006749">
    <property type="term" value="P:glutathione metabolic process"/>
    <property type="evidence" value="ECO:0007669"/>
    <property type="project" value="TreeGrafter"/>
</dbReference>
<name>A0A812MW85_SYMPI</name>
<dbReference type="OrthoDB" id="3643at2759"/>
<dbReference type="GO" id="GO:0005829">
    <property type="term" value="C:cytosol"/>
    <property type="evidence" value="ECO:0007669"/>
    <property type="project" value="TreeGrafter"/>
</dbReference>
<organism evidence="6 7">
    <name type="scientific">Symbiodinium pilosum</name>
    <name type="common">Dinoflagellate</name>
    <dbReference type="NCBI Taxonomy" id="2952"/>
    <lineage>
        <taxon>Eukaryota</taxon>
        <taxon>Sar</taxon>
        <taxon>Alveolata</taxon>
        <taxon>Dinophyceae</taxon>
        <taxon>Suessiales</taxon>
        <taxon>Symbiodiniaceae</taxon>
        <taxon>Symbiodinium</taxon>
    </lineage>
</organism>
<feature type="domain" description="Hydantoinase/oxoprolinase N-terminal" evidence="4">
    <location>
        <begin position="20"/>
        <end position="197"/>
    </location>
</feature>
<dbReference type="InterPro" id="IPR002821">
    <property type="entry name" value="Hydantoinase_A"/>
</dbReference>
<dbReference type="InterPro" id="IPR003692">
    <property type="entry name" value="Hydantoinase_B"/>
</dbReference>
<keyword evidence="7" id="KW-1185">Reference proteome</keyword>
<dbReference type="PANTHER" id="PTHR11365">
    <property type="entry name" value="5-OXOPROLINASE RELATED"/>
    <property type="match status" value="1"/>
</dbReference>
<feature type="non-terminal residue" evidence="6">
    <location>
        <position position="1218"/>
    </location>
</feature>
<feature type="domain" description="Hydantoinase B/oxoprolinase" evidence="3">
    <location>
        <begin position="855"/>
        <end position="1180"/>
    </location>
</feature>
<dbReference type="InterPro" id="IPR008040">
    <property type="entry name" value="Hydant_A_N"/>
</dbReference>
<dbReference type="Pfam" id="PF01968">
    <property type="entry name" value="Hydantoinase_A"/>
    <property type="match status" value="1"/>
</dbReference>
<evidence type="ECO:0000259" key="2">
    <source>
        <dbReference type="Pfam" id="PF01968"/>
    </source>
</evidence>
<reference evidence="6" key="1">
    <citation type="submission" date="2021-02" db="EMBL/GenBank/DDBJ databases">
        <authorList>
            <person name="Dougan E. K."/>
            <person name="Rhodes N."/>
            <person name="Thang M."/>
            <person name="Chan C."/>
        </authorList>
    </citation>
    <scope>NUCLEOTIDE SEQUENCE</scope>
</reference>
<comment type="similarity">
    <text evidence="1">Belongs to the oxoprolinase family.</text>
</comment>
<dbReference type="InterPro" id="IPR049517">
    <property type="entry name" value="ACX-like_C"/>
</dbReference>
<evidence type="ECO:0008006" key="8">
    <source>
        <dbReference type="Google" id="ProtNLM"/>
    </source>
</evidence>
<dbReference type="AlphaFoldDB" id="A0A812MW85"/>
<feature type="domain" description="Hydantoinase A/oxoprolinase" evidence="2">
    <location>
        <begin position="220"/>
        <end position="512"/>
    </location>
</feature>
<evidence type="ECO:0000259" key="5">
    <source>
        <dbReference type="Pfam" id="PF19278"/>
    </source>
</evidence>
<dbReference type="InterPro" id="IPR045079">
    <property type="entry name" value="Oxoprolinase-like"/>
</dbReference>
<evidence type="ECO:0000259" key="4">
    <source>
        <dbReference type="Pfam" id="PF05378"/>
    </source>
</evidence>
<sequence>SSSAANALAAAHWNGNLVCRLAVDIGGTFTDAVLEDGEEVTQRYPVKVLTTLESPAKGLLDAALRAVRAGGREPQQVRLVLHGTTLATNAVLERKGAKAAVIATKGFRDVLDIGTGGRYDRQNLKARTAAPLIPRFLCFEVSQRHSADGTELECLNEAELEALAPELRALGVESVAVCFLHSYANNRHEERAVAVLRPLLPDVWICASSAVSPEIREYERFSTAAANAYVQPLMSRYLRQAQTLLVEHGFACPLLLMTSGGGLMDADTAALFPVRLIESGPAGGAVLAEQVAREANAPEVLSLDMGGTTAKLCAISKGRAAVTRAFEVDRARLFMKHSGLPLQIPCIDLVEISGGGGSIATRDGVSLRVGPQSAGSNPGPACYDRGGVLPTVTDADLILGRLEAGSLAGGEVDLKTRAAQAALQTLAGEEQIPMEKLAQYVSEAVEDSLATAARTHAAEHGLELQSHILLAYGGAAPLRAAQLAERLGVRTVLVAPDASVGSAIGFFSAPLAFEALESCAMQLRAFDHSKVNLIFRQLWHRTVSVVAAGAARWKPGRPPKERRRAYARYVGQGHEVALELPNRDMGPEDAEHLLQEFEATYKRLGFFLLPGHEVEVRAFALEVVADADPLAWPRERLRKKRNIEETSLLSELDSSSPVAKPNGSRRVYCCRTSKYQTVPTYRRDDLRVGERIIGPAIIVEAYTTTVVTECFDCWVLSNKFLQLQSQADRFRQASPERLGSTSPAQRELEFELAWTRLLSILEEQAHFALRGAFSAVLRESFAVTCAAFDANGPGIPALICVVSRFVASSGAQGFIASAAYVPEVMQDCKVSVTLKDEGVFHGLALPASLNQEASVLLASNGLGIRRLKQLLQEGNIDLKLLSDHIGRISQAAVLKKLSQEQLQEKLYCGREVVLPAVEEGSSEQRVELKACIHLLASDVLECSLSTEATVGPAAEGQLLGSSATNCRAFAHFALLTLFGPTDVSANHGSLSVFRVNVQPECLLDAPREKQLPDAAALAYHVPDLIYGCFASASHQTGSTELTAESSASLCCLQWTGAVRGMGIHIEAGGTGALEDQDGSSATVFPSGFRSTPIEVTEQSGVVFRHRELMQDSGGAGCFRGGLGVELEVSVPTSVSFRCLQLRDDGPCGRVGGKAGVAGAWCESGDTLTIKTAGGGGFGHPTKRSRTAVLHDVRNGYVSHAAAVSEYGLETEQLDSGVH</sequence>
<dbReference type="Pfam" id="PF05378">
    <property type="entry name" value="Hydant_A_N"/>
    <property type="match status" value="1"/>
</dbReference>
<protein>
    <recommendedName>
        <fullName evidence="8">Hydantoin utilization protein A</fullName>
    </recommendedName>
</protein>
<evidence type="ECO:0000259" key="3">
    <source>
        <dbReference type="Pfam" id="PF02538"/>
    </source>
</evidence>
<dbReference type="Pfam" id="PF19278">
    <property type="entry name" value="Hydant_A_C"/>
    <property type="match status" value="1"/>
</dbReference>
<dbReference type="EMBL" id="CAJNIZ010008604">
    <property type="protein sequence ID" value="CAE7269315.1"/>
    <property type="molecule type" value="Genomic_DNA"/>
</dbReference>
<evidence type="ECO:0000313" key="7">
    <source>
        <dbReference type="Proteomes" id="UP000649617"/>
    </source>
</evidence>
<dbReference type="GO" id="GO:0017168">
    <property type="term" value="F:5-oxoprolinase (ATP-hydrolyzing) activity"/>
    <property type="evidence" value="ECO:0007669"/>
    <property type="project" value="TreeGrafter"/>
</dbReference>
<accession>A0A812MW85</accession>
<evidence type="ECO:0000256" key="1">
    <source>
        <dbReference type="ARBA" id="ARBA00010403"/>
    </source>
</evidence>
<dbReference type="Proteomes" id="UP000649617">
    <property type="component" value="Unassembled WGS sequence"/>
</dbReference>
<dbReference type="Pfam" id="PF02538">
    <property type="entry name" value="Hydantoinase_B"/>
    <property type="match status" value="1"/>
</dbReference>
<feature type="domain" description="Acetophenone carboxylase-like C-terminal" evidence="5">
    <location>
        <begin position="661"/>
        <end position="724"/>
    </location>
</feature>
<gene>
    <name evidence="6" type="ORF">SPIL2461_LOCUS5890</name>
</gene>
<evidence type="ECO:0000313" key="6">
    <source>
        <dbReference type="EMBL" id="CAE7269315.1"/>
    </source>
</evidence>
<comment type="caution">
    <text evidence="6">The sequence shown here is derived from an EMBL/GenBank/DDBJ whole genome shotgun (WGS) entry which is preliminary data.</text>
</comment>